<dbReference type="InterPro" id="IPR055933">
    <property type="entry name" value="DUF7511"/>
</dbReference>
<dbReference type="GeneID" id="68862029"/>
<dbReference type="RefSeq" id="WP_229124751.1">
    <property type="nucleotide sequence ID" value="NZ_CP064789.1"/>
</dbReference>
<proteinExistence type="predicted"/>
<evidence type="ECO:0000313" key="3">
    <source>
        <dbReference type="EMBL" id="QSG12912.1"/>
    </source>
</evidence>
<reference evidence="3" key="1">
    <citation type="submission" date="2020-11" db="EMBL/GenBank/DDBJ databases">
        <title>Carbohydrate-dependent, anaerobic sulfur respiration: A novel catabolism in halophilic archaea.</title>
        <authorList>
            <person name="Sorokin D.Y."/>
            <person name="Messina E."/>
            <person name="Smedile F."/>
            <person name="La Cono V."/>
            <person name="Hallsworth J.E."/>
            <person name="Yakimov M.M."/>
        </authorList>
    </citation>
    <scope>NUCLEOTIDE SEQUENCE</scope>
    <source>
        <strain evidence="3">HSR-Bgl</strain>
    </source>
</reference>
<feature type="domain" description="DUF7511" evidence="2">
    <location>
        <begin position="23"/>
        <end position="65"/>
    </location>
</feature>
<sequence length="65" mass="7054">MSGIHHAPQEGSFDSEDPTRGAVRVARDGDEVTLYLDAPGMTDDDRATHWLTADASDAHSLEAMR</sequence>
<evidence type="ECO:0000259" key="2">
    <source>
        <dbReference type="Pfam" id="PF24351"/>
    </source>
</evidence>
<dbReference type="AlphaFoldDB" id="A0A897NJI8"/>
<accession>A0A897NJI8</accession>
<gene>
    <name evidence="3" type="ORF">HSBGL_2508</name>
</gene>
<evidence type="ECO:0000313" key="4">
    <source>
        <dbReference type="Proteomes" id="UP000663305"/>
    </source>
</evidence>
<dbReference type="EMBL" id="CP064789">
    <property type="protein sequence ID" value="QSG12912.1"/>
    <property type="molecule type" value="Genomic_DNA"/>
</dbReference>
<protein>
    <recommendedName>
        <fullName evidence="2">DUF7511 domain-containing protein</fullName>
    </recommendedName>
</protein>
<name>A0A897NJI8_9EURY</name>
<organism evidence="3 4">
    <name type="scientific">Halapricum desulfuricans</name>
    <dbReference type="NCBI Taxonomy" id="2841257"/>
    <lineage>
        <taxon>Archaea</taxon>
        <taxon>Methanobacteriati</taxon>
        <taxon>Methanobacteriota</taxon>
        <taxon>Stenosarchaea group</taxon>
        <taxon>Halobacteria</taxon>
        <taxon>Halobacteriales</taxon>
        <taxon>Haloarculaceae</taxon>
        <taxon>Halapricum</taxon>
    </lineage>
</organism>
<dbReference type="Pfam" id="PF24351">
    <property type="entry name" value="DUF7511"/>
    <property type="match status" value="1"/>
</dbReference>
<dbReference type="Proteomes" id="UP000663305">
    <property type="component" value="Chromosome"/>
</dbReference>
<feature type="region of interest" description="Disordered" evidence="1">
    <location>
        <begin position="1"/>
        <end position="26"/>
    </location>
</feature>
<evidence type="ECO:0000256" key="1">
    <source>
        <dbReference type="SAM" id="MobiDB-lite"/>
    </source>
</evidence>